<dbReference type="Proteomes" id="UP001267638">
    <property type="component" value="Unassembled WGS sequence"/>
</dbReference>
<name>A0ABU1WXQ0_SPHXE</name>
<protein>
    <submittedName>
        <fullName evidence="1">Small-conductance mechanosensitive channel</fullName>
    </submittedName>
</protein>
<proteinExistence type="predicted"/>
<evidence type="ECO:0000313" key="2">
    <source>
        <dbReference type="Proteomes" id="UP001267638"/>
    </source>
</evidence>
<comment type="caution">
    <text evidence="1">The sequence shown here is derived from an EMBL/GenBank/DDBJ whole genome shotgun (WGS) entry which is preliminary data.</text>
</comment>
<organism evidence="1 2">
    <name type="scientific">Sphingobium xenophagum</name>
    <dbReference type="NCBI Taxonomy" id="121428"/>
    <lineage>
        <taxon>Bacteria</taxon>
        <taxon>Pseudomonadati</taxon>
        <taxon>Pseudomonadota</taxon>
        <taxon>Alphaproteobacteria</taxon>
        <taxon>Sphingomonadales</taxon>
        <taxon>Sphingomonadaceae</taxon>
        <taxon>Sphingobium</taxon>
    </lineage>
</organism>
<sequence length="43" mass="4092">MIAMILMAIPGVRTIGVTLAASAGLVGLAVGAAAQPALSLSLT</sequence>
<dbReference type="EMBL" id="JAVDWV010000003">
    <property type="protein sequence ID" value="MDR7154086.1"/>
    <property type="molecule type" value="Genomic_DNA"/>
</dbReference>
<accession>A0ABU1WXQ0</accession>
<keyword evidence="2" id="KW-1185">Reference proteome</keyword>
<gene>
    <name evidence="1" type="ORF">J2W40_000889</name>
</gene>
<evidence type="ECO:0000313" key="1">
    <source>
        <dbReference type="EMBL" id="MDR7154086.1"/>
    </source>
</evidence>
<reference evidence="1 2" key="1">
    <citation type="submission" date="2023-07" db="EMBL/GenBank/DDBJ databases">
        <title>Sorghum-associated microbial communities from plants grown in Nebraska, USA.</title>
        <authorList>
            <person name="Schachtman D."/>
        </authorList>
    </citation>
    <scope>NUCLEOTIDE SEQUENCE [LARGE SCALE GENOMIC DNA]</scope>
    <source>
        <strain evidence="1 2">4256</strain>
    </source>
</reference>